<accession>A0A1K1LB47</accession>
<dbReference type="RefSeq" id="WP_072331494.1">
    <property type="nucleotide sequence ID" value="NZ_LT630450.1"/>
</dbReference>
<evidence type="ECO:0000313" key="1">
    <source>
        <dbReference type="EMBL" id="SFV71929.1"/>
    </source>
</evidence>
<dbReference type="EMBL" id="LT630450">
    <property type="protein sequence ID" value="SFV71929.1"/>
    <property type="molecule type" value="Genomic_DNA"/>
</dbReference>
<protein>
    <submittedName>
        <fullName evidence="1">Uncharacterized protein</fullName>
    </submittedName>
</protein>
<keyword evidence="2" id="KW-1185">Reference proteome</keyword>
<dbReference type="AlphaFoldDB" id="A0A1K1LB47"/>
<name>A0A1K1LB47_9BACT</name>
<organism evidence="1 2">
    <name type="scientific">Desulfovibrio piger</name>
    <dbReference type="NCBI Taxonomy" id="901"/>
    <lineage>
        <taxon>Bacteria</taxon>
        <taxon>Pseudomonadati</taxon>
        <taxon>Thermodesulfobacteriota</taxon>
        <taxon>Desulfovibrionia</taxon>
        <taxon>Desulfovibrionales</taxon>
        <taxon>Desulfovibrionaceae</taxon>
        <taxon>Desulfovibrio</taxon>
    </lineage>
</organism>
<dbReference type="OrthoDB" id="5450103at2"/>
<sequence>MDTRKEVSKEAVRAALQALGEGGKEISYRLVYEALGLENDAEQAVVRSRISDMTRHGEVKRTRTGCFTYDFKHRPREAKSYEALWRFVRKAKPGWSISECAMMTRISYTQALRYCNWLAEEGFIARAGRDDRNAVTWRATVKADKNPETPYPPLRETDPFARERAAAATIARLLLCADPYAKKTAQSITDACKILLARFDRNRTENENDNIEENATC</sequence>
<gene>
    <name evidence="1" type="ORF">DESPIGER_0024</name>
</gene>
<dbReference type="KEGG" id="dpg:DESPIGER_0024"/>
<evidence type="ECO:0000313" key="2">
    <source>
        <dbReference type="Proteomes" id="UP000186323"/>
    </source>
</evidence>
<dbReference type="Proteomes" id="UP000186323">
    <property type="component" value="Chromosome I"/>
</dbReference>
<proteinExistence type="predicted"/>
<reference evidence="2" key="1">
    <citation type="submission" date="2016-10" db="EMBL/GenBank/DDBJ databases">
        <authorList>
            <person name="Wegmann U."/>
        </authorList>
    </citation>
    <scope>NUCLEOTIDE SEQUENCE [LARGE SCALE GENOMIC DNA]</scope>
</reference>